<dbReference type="CDD" id="cd00198">
    <property type="entry name" value="vWFA"/>
    <property type="match status" value="1"/>
</dbReference>
<dbReference type="Pfam" id="PF06707">
    <property type="entry name" value="DUF1194"/>
    <property type="match status" value="1"/>
</dbReference>
<comment type="caution">
    <text evidence="2">The sequence shown here is derived from an EMBL/GenBank/DDBJ whole genome shotgun (WGS) entry which is preliminary data.</text>
</comment>
<dbReference type="RefSeq" id="WP_148738998.1">
    <property type="nucleotide sequence ID" value="NZ_VSTH01000028.1"/>
</dbReference>
<sequence>MRWCVSVGAVLVAGTIVGGIAAPSPKSRFADTKPKVSSVNVELVIAVDVSYSMDMDELAIQREGYAQAIVSKHFLQALSAVPGSKVAVTYFEWSMSGDDKIIIPWRVIDGPESADAVAAEIMKTPVRRGSSTSISGAINFALQLFEENPYRGLRRVIDISGDGPNNDGAPVTGARDAALEKGIIINGLPIMMKEPSLSTTDIENLDLYYEDCVIGGPGAFIMTIKDREKFQEAIRTKLVREVAGLTPESGIVPAAEKEPRVPCLIGENKSQERGRR</sequence>
<dbReference type="Proteomes" id="UP000324797">
    <property type="component" value="Unassembled WGS sequence"/>
</dbReference>
<dbReference type="AlphaFoldDB" id="A0A5S4YTT0"/>
<organism evidence="2 3">
    <name type="scientific">Bradyrhizobium hipponense</name>
    <dbReference type="NCBI Taxonomy" id="2605638"/>
    <lineage>
        <taxon>Bacteria</taxon>
        <taxon>Pseudomonadati</taxon>
        <taxon>Pseudomonadota</taxon>
        <taxon>Alphaproteobacteria</taxon>
        <taxon>Hyphomicrobiales</taxon>
        <taxon>Nitrobacteraceae</taxon>
        <taxon>Bradyrhizobium</taxon>
    </lineage>
</organism>
<dbReference type="PROSITE" id="PS50234">
    <property type="entry name" value="VWFA"/>
    <property type="match status" value="1"/>
</dbReference>
<protein>
    <submittedName>
        <fullName evidence="2">DUF1194 domain-containing protein</fullName>
    </submittedName>
</protein>
<dbReference type="Gene3D" id="3.40.50.410">
    <property type="entry name" value="von Willebrand factor, type A domain"/>
    <property type="match status" value="1"/>
</dbReference>
<dbReference type="EMBL" id="VSTH01000028">
    <property type="protein sequence ID" value="TYO66765.1"/>
    <property type="molecule type" value="Genomic_DNA"/>
</dbReference>
<evidence type="ECO:0000313" key="3">
    <source>
        <dbReference type="Proteomes" id="UP000324797"/>
    </source>
</evidence>
<reference evidence="2 3" key="1">
    <citation type="submission" date="2019-08" db="EMBL/GenBank/DDBJ databases">
        <title>Bradyrhizobium hipponensis sp. nov., a rhizobium isolated from a Lupinus angustifolius root nodule in Tunisia.</title>
        <authorList>
            <person name="Off K."/>
            <person name="Rejili M."/>
            <person name="Mars M."/>
            <person name="Brachmann A."/>
            <person name="Marin M."/>
        </authorList>
    </citation>
    <scope>NUCLEOTIDE SEQUENCE [LARGE SCALE GENOMIC DNA]</scope>
    <source>
        <strain evidence="3">aSej3</strain>
    </source>
</reference>
<name>A0A5S4YTT0_9BRAD</name>
<dbReference type="SUPFAM" id="SSF53300">
    <property type="entry name" value="vWA-like"/>
    <property type="match status" value="1"/>
</dbReference>
<dbReference type="InterPro" id="IPR002035">
    <property type="entry name" value="VWF_A"/>
</dbReference>
<gene>
    <name evidence="2" type="ORF">FXV83_09965</name>
</gene>
<accession>A0A5S4YTT0</accession>
<evidence type="ECO:0000259" key="1">
    <source>
        <dbReference type="PROSITE" id="PS50234"/>
    </source>
</evidence>
<keyword evidence="3" id="KW-1185">Reference proteome</keyword>
<dbReference type="InterPro" id="IPR036465">
    <property type="entry name" value="vWFA_dom_sf"/>
</dbReference>
<dbReference type="InterPro" id="IPR010607">
    <property type="entry name" value="DUF1194"/>
</dbReference>
<proteinExistence type="predicted"/>
<evidence type="ECO:0000313" key="2">
    <source>
        <dbReference type="EMBL" id="TYO66765.1"/>
    </source>
</evidence>
<feature type="domain" description="VWFA" evidence="1">
    <location>
        <begin position="42"/>
        <end position="238"/>
    </location>
</feature>